<protein>
    <submittedName>
        <fullName evidence="2">Cadherin-like beta sandwich domain-containing protein</fullName>
    </submittedName>
</protein>
<evidence type="ECO:0000259" key="1">
    <source>
        <dbReference type="Pfam" id="PF12733"/>
    </source>
</evidence>
<dbReference type="Pfam" id="PF12733">
    <property type="entry name" value="Cadherin-like"/>
    <property type="match status" value="1"/>
</dbReference>
<comment type="caution">
    <text evidence="2">The sequence shown here is derived from an EMBL/GenBank/DDBJ whole genome shotgun (WGS) entry which is preliminary data.</text>
</comment>
<dbReference type="EMBL" id="SRMO01000093">
    <property type="protein sequence ID" value="TGG90272.1"/>
    <property type="molecule type" value="Genomic_DNA"/>
</dbReference>
<dbReference type="AlphaFoldDB" id="A0A524RKN4"/>
<name>A0A524RKN4_9CHRO</name>
<dbReference type="InterPro" id="IPR025883">
    <property type="entry name" value="Cadherin-like_domain"/>
</dbReference>
<gene>
    <name evidence="2" type="ORF">ERJ67_11140</name>
</gene>
<accession>A0A524RKN4</accession>
<evidence type="ECO:0000313" key="3">
    <source>
        <dbReference type="Proteomes" id="UP000317990"/>
    </source>
</evidence>
<evidence type="ECO:0000313" key="2">
    <source>
        <dbReference type="EMBL" id="TGG90272.1"/>
    </source>
</evidence>
<proteinExistence type="predicted"/>
<organism evidence="2 3">
    <name type="scientific">Aphanocapsa feldmannii 277cV</name>
    <dbReference type="NCBI Taxonomy" id="2507553"/>
    <lineage>
        <taxon>Bacteria</taxon>
        <taxon>Bacillati</taxon>
        <taxon>Cyanobacteriota</taxon>
        <taxon>Cyanophyceae</taxon>
        <taxon>Oscillatoriophycideae</taxon>
        <taxon>Chroococcales</taxon>
        <taxon>Microcystaceae</taxon>
        <taxon>Aphanocapsa</taxon>
    </lineage>
</organism>
<feature type="domain" description="Cadherin-like beta-sandwich-like" evidence="1">
    <location>
        <begin position="14"/>
        <end position="105"/>
    </location>
</feature>
<dbReference type="Proteomes" id="UP000317990">
    <property type="component" value="Unassembled WGS sequence"/>
</dbReference>
<feature type="non-terminal residue" evidence="2">
    <location>
        <position position="236"/>
    </location>
</feature>
<sequence length="236" mass="24860">MSRAAAAASTDATLSALSLSGLADFGFDPAIIEYEINVANSVASLSVNATPSDHNATLSVNGKGVENSSDSAPIALAEGTPTTITVVVTAEDANTEQTYTITVNRVPEDILKLPSDFAFTSETLTLSPAFDPDTMYYKLNADKSLVHVPTIPNRKGVTVEVRANGIPLPKDRMVELERNTPSIITITLTPDFMTSPLSSAVKSTARDQVAAAEDATGNTYTITVLPPWPMVSGTLE</sequence>
<reference evidence="2 3" key="1">
    <citation type="journal article" date="2019" name="mSystems">
        <title>Life at home and on the roam: Genomic adaptions reflect the dual lifestyle of an intracellular, facultative symbiont.</title>
        <authorList>
            <person name="Burgsdorf I."/>
        </authorList>
    </citation>
    <scope>NUCLEOTIDE SEQUENCE [LARGE SCALE GENOMIC DNA]</scope>
    <source>
        <strain evidence="2">277cV</strain>
    </source>
</reference>